<feature type="compositionally biased region" description="Basic residues" evidence="3">
    <location>
        <begin position="399"/>
        <end position="408"/>
    </location>
</feature>
<feature type="domain" description="Bromo" evidence="4">
    <location>
        <begin position="253"/>
        <end position="323"/>
    </location>
</feature>
<feature type="compositionally biased region" description="Basic residues" evidence="3">
    <location>
        <begin position="519"/>
        <end position="530"/>
    </location>
</feature>
<feature type="compositionally biased region" description="Basic and acidic residues" evidence="3">
    <location>
        <begin position="409"/>
        <end position="436"/>
    </location>
</feature>
<keyword evidence="6" id="KW-1185">Reference proteome</keyword>
<feature type="compositionally biased region" description="Pro residues" evidence="3">
    <location>
        <begin position="368"/>
        <end position="380"/>
    </location>
</feature>
<dbReference type="AlphaFoldDB" id="A0A7N0TJF6"/>
<feature type="region of interest" description="Disordered" evidence="3">
    <location>
        <begin position="344"/>
        <end position="458"/>
    </location>
</feature>
<feature type="compositionally biased region" description="Basic and acidic residues" evidence="3">
    <location>
        <begin position="492"/>
        <end position="501"/>
    </location>
</feature>
<dbReference type="OMA" id="VGGWGTW"/>
<name>A0A7N0TJF6_KALFE</name>
<evidence type="ECO:0000313" key="5">
    <source>
        <dbReference type="EnsemblPlants" id="Kaladp0039s0195.1.v1.1"/>
    </source>
</evidence>
<dbReference type="PANTHER" id="PTHR37888">
    <property type="entry name" value="DNA-BINDING BROMODOMAIN-CONTAINING PROTEIN"/>
    <property type="match status" value="1"/>
</dbReference>
<dbReference type="CDD" id="cd04369">
    <property type="entry name" value="Bromodomain"/>
    <property type="match status" value="1"/>
</dbReference>
<sequence length="530" mass="59030">MEVWGTWEELVLASAVLRHGAARWEAVVLELRARTFSPGRFTSEVCKAKYEDLQKQHSTCSDLLEELRKQRIAELKQTVEKFDGSIGFLQMKLQTLRDKKGHSSSVEYQSSPLESPAQTPGKDPSKDGLSAGSFTQDRSPPAASLEAVEIRQPPPAGTSLQEKRPVPVDLARSIHMELGIGVKKKRGKRKRRGCGQVQDIKEENIDETVLQPATNRNLPLLARVKVEPASDCDLGCGPHYPGHELTRVLDMISSNEYASIFRRRLDSQKRARYRKIVRRHMDLDTIRSRIDERAITSIKELLRDVLLLASNAAVFYSRNTREHKYAVFLKGVVVKLVMEHEKNSFSGQTDPAVATSPDPAVAPVMPASAPPVKPASPGPGPLDSQRSSDKLRSDEKISKAPKRPQMHGKPKDSLKTSRQAEKADRQTRNAKDDGSMRRSPVKPAASVNQLNAKVDGSLLQRKVNSASVYEHDFNEGSRQQQPQLKLPSAAVGERDINDLSRRRQAQVKLGASVSDPKERKRAQKKVRKGL</sequence>
<evidence type="ECO:0000313" key="6">
    <source>
        <dbReference type="Proteomes" id="UP000594263"/>
    </source>
</evidence>
<protein>
    <recommendedName>
        <fullName evidence="4">Bromo domain-containing protein</fullName>
    </recommendedName>
</protein>
<dbReference type="PANTHER" id="PTHR37888:SF4">
    <property type="entry name" value="OS07G0565300 PROTEIN"/>
    <property type="match status" value="1"/>
</dbReference>
<proteinExistence type="predicted"/>
<dbReference type="PROSITE" id="PS50014">
    <property type="entry name" value="BROMODOMAIN_2"/>
    <property type="match status" value="1"/>
</dbReference>
<feature type="compositionally biased region" description="Low complexity" evidence="3">
    <location>
        <begin position="356"/>
        <end position="367"/>
    </location>
</feature>
<dbReference type="EnsemblPlants" id="Kaladp0039s0195.2.v1.1">
    <property type="protein sequence ID" value="Kaladp0039s0195.2.v1.1"/>
    <property type="gene ID" value="Kaladp0039s0195.v1.1"/>
</dbReference>
<evidence type="ECO:0000259" key="4">
    <source>
        <dbReference type="PROSITE" id="PS50014"/>
    </source>
</evidence>
<dbReference type="Gramene" id="Kaladp0039s0195.1.v1.1">
    <property type="protein sequence ID" value="Kaladp0039s0195.1.v1.1"/>
    <property type="gene ID" value="Kaladp0039s0195.v1.1"/>
</dbReference>
<evidence type="ECO:0000256" key="2">
    <source>
        <dbReference type="PROSITE-ProRule" id="PRU00035"/>
    </source>
</evidence>
<dbReference type="InterPro" id="IPR036427">
    <property type="entry name" value="Bromodomain-like_sf"/>
</dbReference>
<feature type="compositionally biased region" description="Polar residues" evidence="3">
    <location>
        <begin position="103"/>
        <end position="118"/>
    </location>
</feature>
<dbReference type="Pfam" id="PF00439">
    <property type="entry name" value="Bromodomain"/>
    <property type="match status" value="1"/>
</dbReference>
<dbReference type="InterPro" id="IPR001487">
    <property type="entry name" value="Bromodomain"/>
</dbReference>
<feature type="region of interest" description="Disordered" evidence="3">
    <location>
        <begin position="100"/>
        <end position="146"/>
    </location>
</feature>
<dbReference type="SUPFAM" id="SSF47370">
    <property type="entry name" value="Bromodomain"/>
    <property type="match status" value="1"/>
</dbReference>
<evidence type="ECO:0000256" key="1">
    <source>
        <dbReference type="ARBA" id="ARBA00023117"/>
    </source>
</evidence>
<dbReference type="Gramene" id="Kaladp0039s0195.2.v1.1">
    <property type="protein sequence ID" value="Kaladp0039s0195.2.v1.1"/>
    <property type="gene ID" value="Kaladp0039s0195.v1.1"/>
</dbReference>
<dbReference type="EnsemblPlants" id="Kaladp0039s0195.1.v1.1">
    <property type="protein sequence ID" value="Kaladp0039s0195.1.v1.1"/>
    <property type="gene ID" value="Kaladp0039s0195.v1.1"/>
</dbReference>
<reference evidence="5" key="1">
    <citation type="submission" date="2021-01" db="UniProtKB">
        <authorList>
            <consortium name="EnsemblPlants"/>
        </authorList>
    </citation>
    <scope>IDENTIFICATION</scope>
</reference>
<dbReference type="SMART" id="SM00297">
    <property type="entry name" value="BROMO"/>
    <property type="match status" value="1"/>
</dbReference>
<feature type="compositionally biased region" description="Basic and acidic residues" evidence="3">
    <location>
        <begin position="386"/>
        <end position="398"/>
    </location>
</feature>
<feature type="region of interest" description="Disordered" evidence="3">
    <location>
        <begin position="470"/>
        <end position="530"/>
    </location>
</feature>
<accession>A0A7N0TJF6</accession>
<dbReference type="Proteomes" id="UP000594263">
    <property type="component" value="Unplaced"/>
</dbReference>
<evidence type="ECO:0000256" key="3">
    <source>
        <dbReference type="SAM" id="MobiDB-lite"/>
    </source>
</evidence>
<organism evidence="5 6">
    <name type="scientific">Kalanchoe fedtschenkoi</name>
    <name type="common">Lavender scallops</name>
    <name type="synonym">South American air plant</name>
    <dbReference type="NCBI Taxonomy" id="63787"/>
    <lineage>
        <taxon>Eukaryota</taxon>
        <taxon>Viridiplantae</taxon>
        <taxon>Streptophyta</taxon>
        <taxon>Embryophyta</taxon>
        <taxon>Tracheophyta</taxon>
        <taxon>Spermatophyta</taxon>
        <taxon>Magnoliopsida</taxon>
        <taxon>eudicotyledons</taxon>
        <taxon>Gunneridae</taxon>
        <taxon>Pentapetalae</taxon>
        <taxon>Saxifragales</taxon>
        <taxon>Crassulaceae</taxon>
        <taxon>Kalanchoe</taxon>
    </lineage>
</organism>
<keyword evidence="1 2" id="KW-0103">Bromodomain</keyword>
<dbReference type="Gene3D" id="1.20.920.10">
    <property type="entry name" value="Bromodomain-like"/>
    <property type="match status" value="1"/>
</dbReference>